<reference evidence="2" key="1">
    <citation type="journal article" date="2022" name="Mol. Ecol. Resour.">
        <title>The genomes of chicory, endive, great burdock and yacon provide insights into Asteraceae palaeo-polyploidization history and plant inulin production.</title>
        <authorList>
            <person name="Fan W."/>
            <person name="Wang S."/>
            <person name="Wang H."/>
            <person name="Wang A."/>
            <person name="Jiang F."/>
            <person name="Liu H."/>
            <person name="Zhao H."/>
            <person name="Xu D."/>
            <person name="Zhang Y."/>
        </authorList>
    </citation>
    <scope>NUCLEOTIDE SEQUENCE [LARGE SCALE GENOMIC DNA]</scope>
    <source>
        <strain evidence="2">cv. Yunnan</strain>
    </source>
</reference>
<organism evidence="1 2">
    <name type="scientific">Smallanthus sonchifolius</name>
    <dbReference type="NCBI Taxonomy" id="185202"/>
    <lineage>
        <taxon>Eukaryota</taxon>
        <taxon>Viridiplantae</taxon>
        <taxon>Streptophyta</taxon>
        <taxon>Embryophyta</taxon>
        <taxon>Tracheophyta</taxon>
        <taxon>Spermatophyta</taxon>
        <taxon>Magnoliopsida</taxon>
        <taxon>eudicotyledons</taxon>
        <taxon>Gunneridae</taxon>
        <taxon>Pentapetalae</taxon>
        <taxon>asterids</taxon>
        <taxon>campanulids</taxon>
        <taxon>Asterales</taxon>
        <taxon>Asteraceae</taxon>
        <taxon>Asteroideae</taxon>
        <taxon>Heliantheae alliance</taxon>
        <taxon>Millerieae</taxon>
        <taxon>Smallanthus</taxon>
    </lineage>
</organism>
<sequence>MAGWSKVADGSALDCFRTLEEIHNSLKCGEIDNKFGKVFNQIVSRFLKEFCNCFRPFPPMLGDGKPISLLRLYLCVREKGGYESVSRNGIWDLVAKEIGCDSSYSASLKVVYVKYLDLLDEWFCKNIKDKDLVSESSCFGDVEMKVLDSRKFFSDVEMKDYKEFVETELDVKDSQSCVGSVEGLDVTDGVVIESGLDNKEENELSRKRKRERYLPMLDWVKRVSKNPCDLAIGSLPERSKWKIYGGEYVWKQVLSAREARLLKTNVDPKVQLIWQRNLRMHPSMYDDVSEKSTSRCSQRLISAKETRVTRPSRKPQSQDSSESSSTGSPSDREDEDSFWGYKFKRKRMPLGRHFQAKVPEWTEQTYEPDTKWLEDNGGFVAFGYFDNYTILTTFENGSAFLLDVLWPKKLMMMHDYKVETINDSAKEFFVYLNGPPDSSYAGGVWKVRVELPDDYPYSSPSIGFTNRIYHPNIDEASGTVCLDVINQTWSPMFDLVNVFEVFLPQLLLDPNAADPLNADAAALLLSDKETYEARIKEYCERYAKPEDVGAVEEAKPSDEEEEASEDGKDSASGDEATTSGPVDPCECLDLTPTWILMADKEEGKETDPRGADWEVVSLTASTYAAAPGPDMEDPKSGEKSELVDTDKSETSNALFMSGHFVFPPSQHENLPLEPENTEILGEQGGEDYVSGSIKAKRGKSFAKDEDNWSVKKLTVSDDFFLLQR</sequence>
<comment type="caution">
    <text evidence="1">The sequence shown here is derived from an EMBL/GenBank/DDBJ whole genome shotgun (WGS) entry which is preliminary data.</text>
</comment>
<proteinExistence type="predicted"/>
<dbReference type="Proteomes" id="UP001056120">
    <property type="component" value="Linkage Group LG25"/>
</dbReference>
<name>A0ACB8ZZN6_9ASTR</name>
<protein>
    <submittedName>
        <fullName evidence="1">Uncharacterized protein</fullName>
    </submittedName>
</protein>
<accession>A0ACB8ZZN6</accession>
<reference evidence="1 2" key="2">
    <citation type="journal article" date="2022" name="Mol. Ecol. Resour.">
        <title>The genomes of chicory, endive, great burdock and yacon provide insights into Asteraceae paleo-polyploidization history and plant inulin production.</title>
        <authorList>
            <person name="Fan W."/>
            <person name="Wang S."/>
            <person name="Wang H."/>
            <person name="Wang A."/>
            <person name="Jiang F."/>
            <person name="Liu H."/>
            <person name="Zhao H."/>
            <person name="Xu D."/>
            <person name="Zhang Y."/>
        </authorList>
    </citation>
    <scope>NUCLEOTIDE SEQUENCE [LARGE SCALE GENOMIC DNA]</scope>
    <source>
        <strain evidence="2">cv. Yunnan</strain>
        <tissue evidence="1">Leaves</tissue>
    </source>
</reference>
<gene>
    <name evidence="1" type="ORF">L1987_73094</name>
</gene>
<keyword evidence="2" id="KW-1185">Reference proteome</keyword>
<evidence type="ECO:0000313" key="1">
    <source>
        <dbReference type="EMBL" id="KAI3703191.1"/>
    </source>
</evidence>
<evidence type="ECO:0000313" key="2">
    <source>
        <dbReference type="Proteomes" id="UP001056120"/>
    </source>
</evidence>
<dbReference type="EMBL" id="CM042042">
    <property type="protein sequence ID" value="KAI3703191.1"/>
    <property type="molecule type" value="Genomic_DNA"/>
</dbReference>